<gene>
    <name evidence="1" type="ORF">Pflav_023680</name>
</gene>
<dbReference type="EMBL" id="AP022870">
    <property type="protein sequence ID" value="BCB75958.1"/>
    <property type="molecule type" value="Genomic_DNA"/>
</dbReference>
<reference evidence="1 2" key="2">
    <citation type="submission" date="2020-03" db="EMBL/GenBank/DDBJ databases">
        <authorList>
            <person name="Ichikawa N."/>
            <person name="Kimura A."/>
            <person name="Kitahashi Y."/>
            <person name="Uohara A."/>
        </authorList>
    </citation>
    <scope>NUCLEOTIDE SEQUENCE [LARGE SCALE GENOMIC DNA]</scope>
    <source>
        <strain evidence="1 2">NBRC 107702</strain>
    </source>
</reference>
<accession>A0A6F8XQB8</accession>
<protein>
    <submittedName>
        <fullName evidence="1">Uncharacterized protein</fullName>
    </submittedName>
</protein>
<dbReference type="AlphaFoldDB" id="A0A6F8XQB8"/>
<reference evidence="1 2" key="1">
    <citation type="submission" date="2020-03" db="EMBL/GenBank/DDBJ databases">
        <title>Whole genome shotgun sequence of Phytohabitans flavus NBRC 107702.</title>
        <authorList>
            <person name="Komaki H."/>
            <person name="Tamura T."/>
        </authorList>
    </citation>
    <scope>NUCLEOTIDE SEQUENCE [LARGE SCALE GENOMIC DNA]</scope>
    <source>
        <strain evidence="1 2">NBRC 107702</strain>
    </source>
</reference>
<evidence type="ECO:0000313" key="2">
    <source>
        <dbReference type="Proteomes" id="UP000502508"/>
    </source>
</evidence>
<dbReference type="KEGG" id="pfla:Pflav_023680"/>
<evidence type="ECO:0000313" key="1">
    <source>
        <dbReference type="EMBL" id="BCB75958.1"/>
    </source>
</evidence>
<dbReference type="RefSeq" id="WP_173036027.1">
    <property type="nucleotide sequence ID" value="NZ_AP022870.1"/>
</dbReference>
<organism evidence="1 2">
    <name type="scientific">Phytohabitans flavus</name>
    <dbReference type="NCBI Taxonomy" id="1076124"/>
    <lineage>
        <taxon>Bacteria</taxon>
        <taxon>Bacillati</taxon>
        <taxon>Actinomycetota</taxon>
        <taxon>Actinomycetes</taxon>
        <taxon>Micromonosporales</taxon>
        <taxon>Micromonosporaceae</taxon>
    </lineage>
</organism>
<name>A0A6F8XQB8_9ACTN</name>
<keyword evidence="2" id="KW-1185">Reference proteome</keyword>
<proteinExistence type="predicted"/>
<dbReference type="Proteomes" id="UP000502508">
    <property type="component" value="Chromosome"/>
</dbReference>
<sequence length="73" mass="7823">MPRAVEPTDGERERGLGRIALWLSPEDLGWLASQCGCTEATADEDKERCGRVRFRASAALHKAGQKPAVDGAG</sequence>